<gene>
    <name evidence="1" type="ORF">Tco_0924249</name>
</gene>
<name>A0ABQ5D3A8_9ASTR</name>
<reference evidence="1" key="2">
    <citation type="submission" date="2022-01" db="EMBL/GenBank/DDBJ databases">
        <authorList>
            <person name="Yamashiro T."/>
            <person name="Shiraishi A."/>
            <person name="Satake H."/>
            <person name="Nakayama K."/>
        </authorList>
    </citation>
    <scope>NUCLEOTIDE SEQUENCE</scope>
</reference>
<dbReference type="Proteomes" id="UP001151760">
    <property type="component" value="Unassembled WGS sequence"/>
</dbReference>
<reference evidence="1" key="1">
    <citation type="journal article" date="2022" name="Int. J. Mol. Sci.">
        <title>Draft Genome of Tanacetum Coccineum: Genomic Comparison of Closely Related Tanacetum-Family Plants.</title>
        <authorList>
            <person name="Yamashiro T."/>
            <person name="Shiraishi A."/>
            <person name="Nakayama K."/>
            <person name="Satake H."/>
        </authorList>
    </citation>
    <scope>NUCLEOTIDE SEQUENCE</scope>
</reference>
<evidence type="ECO:0000313" key="2">
    <source>
        <dbReference type="Proteomes" id="UP001151760"/>
    </source>
</evidence>
<comment type="caution">
    <text evidence="1">The sequence shown here is derived from an EMBL/GenBank/DDBJ whole genome shotgun (WGS) entry which is preliminary data.</text>
</comment>
<proteinExistence type="predicted"/>
<accession>A0ABQ5D3A8</accession>
<dbReference type="EMBL" id="BQNB010014911">
    <property type="protein sequence ID" value="GJT33830.1"/>
    <property type="molecule type" value="Genomic_DNA"/>
</dbReference>
<organism evidence="1 2">
    <name type="scientific">Tanacetum coccineum</name>
    <dbReference type="NCBI Taxonomy" id="301880"/>
    <lineage>
        <taxon>Eukaryota</taxon>
        <taxon>Viridiplantae</taxon>
        <taxon>Streptophyta</taxon>
        <taxon>Embryophyta</taxon>
        <taxon>Tracheophyta</taxon>
        <taxon>Spermatophyta</taxon>
        <taxon>Magnoliopsida</taxon>
        <taxon>eudicotyledons</taxon>
        <taxon>Gunneridae</taxon>
        <taxon>Pentapetalae</taxon>
        <taxon>asterids</taxon>
        <taxon>campanulids</taxon>
        <taxon>Asterales</taxon>
        <taxon>Asteraceae</taxon>
        <taxon>Asteroideae</taxon>
        <taxon>Anthemideae</taxon>
        <taxon>Anthemidinae</taxon>
        <taxon>Tanacetum</taxon>
    </lineage>
</organism>
<keyword evidence="2" id="KW-1185">Reference proteome</keyword>
<evidence type="ECO:0000313" key="1">
    <source>
        <dbReference type="EMBL" id="GJT33830.1"/>
    </source>
</evidence>
<sequence>MLDQEKVVVVVVETGICSLHSFLSIGADGIVRLLVSLRSVWLSFLLSWLSFHLEHGRSGFFSSCTLSSEKNYAATKHETFGFHVDDLLIKAKTNEAKLGDFVLSEELVVVAVSELWLLNLNDERIRFVRAIGLVQEDEGSYRVQLERWVVVCLSKISSNTVSWFGIQHVGDEADDTRRACC</sequence>
<protein>
    <submittedName>
        <fullName evidence="1">Uncharacterized protein</fullName>
    </submittedName>
</protein>